<dbReference type="AlphaFoldDB" id="A0A919L3F9"/>
<proteinExistence type="inferred from homology"/>
<comment type="caution">
    <text evidence="2">The sequence shown here is derived from an EMBL/GenBank/DDBJ whole genome shotgun (WGS) entry which is preliminary data.</text>
</comment>
<dbReference type="InterPro" id="IPR036102">
    <property type="entry name" value="OsmC/Ohrsf"/>
</dbReference>
<dbReference type="InterPro" id="IPR003718">
    <property type="entry name" value="OsmC/Ohr_fam"/>
</dbReference>
<dbReference type="Gene3D" id="3.30.300.20">
    <property type="match status" value="1"/>
</dbReference>
<dbReference type="GO" id="GO:0006979">
    <property type="term" value="P:response to oxidative stress"/>
    <property type="evidence" value="ECO:0007669"/>
    <property type="project" value="InterPro"/>
</dbReference>
<reference evidence="2" key="1">
    <citation type="journal article" date="2014" name="Int. J. Syst. Evol. Microbiol.">
        <title>Complete genome sequence of Corynebacterium casei LMG S-19264T (=DSM 44701T), isolated from a smear-ripened cheese.</title>
        <authorList>
            <consortium name="US DOE Joint Genome Institute (JGI-PGF)"/>
            <person name="Walter F."/>
            <person name="Albersmeier A."/>
            <person name="Kalinowski J."/>
            <person name="Ruckert C."/>
        </authorList>
    </citation>
    <scope>NUCLEOTIDE SEQUENCE</scope>
    <source>
        <strain evidence="2">JCM 5069</strain>
    </source>
</reference>
<dbReference type="InterPro" id="IPR015946">
    <property type="entry name" value="KH_dom-like_a/b"/>
</dbReference>
<dbReference type="EMBL" id="BNCD01000014">
    <property type="protein sequence ID" value="GHH83545.1"/>
    <property type="molecule type" value="Genomic_DNA"/>
</dbReference>
<name>A0A919L3F9_9ACTN</name>
<comment type="similarity">
    <text evidence="1">Belongs to the OsmC/Ohr family.</text>
</comment>
<dbReference type="Proteomes" id="UP000603708">
    <property type="component" value="Unassembled WGS sequence"/>
</dbReference>
<dbReference type="RefSeq" id="WP_189935021.1">
    <property type="nucleotide sequence ID" value="NZ_BNCD01000014.1"/>
</dbReference>
<evidence type="ECO:0000313" key="3">
    <source>
        <dbReference type="Proteomes" id="UP000603708"/>
    </source>
</evidence>
<reference evidence="2" key="2">
    <citation type="submission" date="2020-09" db="EMBL/GenBank/DDBJ databases">
        <authorList>
            <person name="Sun Q."/>
            <person name="Ohkuma M."/>
        </authorList>
    </citation>
    <scope>NUCLEOTIDE SEQUENCE</scope>
    <source>
        <strain evidence="2">JCM 5069</strain>
    </source>
</reference>
<dbReference type="PANTHER" id="PTHR33797">
    <property type="entry name" value="ORGANIC HYDROPEROXIDE RESISTANCE PROTEIN-LIKE"/>
    <property type="match status" value="1"/>
</dbReference>
<dbReference type="SUPFAM" id="SSF82784">
    <property type="entry name" value="OsmC-like"/>
    <property type="match status" value="1"/>
</dbReference>
<keyword evidence="3" id="KW-1185">Reference proteome</keyword>
<dbReference type="PANTHER" id="PTHR33797:SF2">
    <property type="entry name" value="ORGANIC HYDROPEROXIDE RESISTANCE PROTEIN-LIKE"/>
    <property type="match status" value="1"/>
</dbReference>
<gene>
    <name evidence="2" type="ORF">GCM10018793_45900</name>
</gene>
<evidence type="ECO:0000313" key="2">
    <source>
        <dbReference type="EMBL" id="GHH83545.1"/>
    </source>
</evidence>
<sequence length="139" mass="14606">MTDTDRALYTTTVASRGGPDRVEADGDADHRLLISAPPALESTDRGAWNPEQLYAAAVASCLHQALGVVASEVGADLTGSEVHAAVTLEHSGALRYHFTTRVSVALPRVDAARRPTLIGQALRSCPMAADIELDGTDRG</sequence>
<accession>A0A919L3F9</accession>
<evidence type="ECO:0000256" key="1">
    <source>
        <dbReference type="ARBA" id="ARBA00007378"/>
    </source>
</evidence>
<dbReference type="Pfam" id="PF02566">
    <property type="entry name" value="OsmC"/>
    <property type="match status" value="1"/>
</dbReference>
<protein>
    <submittedName>
        <fullName evidence="2">Osmotically inducible protein C</fullName>
    </submittedName>
</protein>
<organism evidence="2 3">
    <name type="scientific">Streptomyces sulfonofaciens</name>
    <dbReference type="NCBI Taxonomy" id="68272"/>
    <lineage>
        <taxon>Bacteria</taxon>
        <taxon>Bacillati</taxon>
        <taxon>Actinomycetota</taxon>
        <taxon>Actinomycetes</taxon>
        <taxon>Kitasatosporales</taxon>
        <taxon>Streptomycetaceae</taxon>
        <taxon>Streptomyces</taxon>
    </lineage>
</organism>
<dbReference type="InterPro" id="IPR019953">
    <property type="entry name" value="OHR"/>
</dbReference>